<keyword evidence="7 9" id="KW-0472">Membrane</keyword>
<comment type="similarity">
    <text evidence="8 9">Belongs to the TRAP transporter small permease family.</text>
</comment>
<proteinExistence type="inferred from homology"/>
<protein>
    <recommendedName>
        <fullName evidence="9">TRAP transporter small permease protein</fullName>
    </recommendedName>
</protein>
<comment type="function">
    <text evidence="9">Part of the tripartite ATP-independent periplasmic (TRAP) transport system.</text>
</comment>
<evidence type="ECO:0000313" key="11">
    <source>
        <dbReference type="EMBL" id="SDZ99890.1"/>
    </source>
</evidence>
<feature type="transmembrane region" description="Helical" evidence="9">
    <location>
        <begin position="132"/>
        <end position="154"/>
    </location>
</feature>
<keyword evidence="4 9" id="KW-0997">Cell inner membrane</keyword>
<keyword evidence="3" id="KW-1003">Cell membrane</keyword>
<dbReference type="OrthoDB" id="6183232at2"/>
<reference evidence="11 12" key="1">
    <citation type="submission" date="2016-10" db="EMBL/GenBank/DDBJ databases">
        <authorList>
            <person name="de Groot N.N."/>
        </authorList>
    </citation>
    <scope>NUCLEOTIDE SEQUENCE [LARGE SCALE GENOMIC DNA]</scope>
    <source>
        <strain evidence="11 12">DSM 15345</strain>
    </source>
</reference>
<evidence type="ECO:0000256" key="8">
    <source>
        <dbReference type="ARBA" id="ARBA00038436"/>
    </source>
</evidence>
<accession>A0A1H3XKW0</accession>
<feature type="domain" description="Tripartite ATP-independent periplasmic transporters DctQ component" evidence="10">
    <location>
        <begin position="32"/>
        <end position="157"/>
    </location>
</feature>
<evidence type="ECO:0000259" key="10">
    <source>
        <dbReference type="Pfam" id="PF04290"/>
    </source>
</evidence>
<dbReference type="Pfam" id="PF04290">
    <property type="entry name" value="DctQ"/>
    <property type="match status" value="1"/>
</dbReference>
<dbReference type="GO" id="GO:0005886">
    <property type="term" value="C:plasma membrane"/>
    <property type="evidence" value="ECO:0007669"/>
    <property type="project" value="UniProtKB-SubCell"/>
</dbReference>
<comment type="caution">
    <text evidence="9">Lacks conserved residue(s) required for the propagation of feature annotation.</text>
</comment>
<feature type="transmembrane region" description="Helical" evidence="9">
    <location>
        <begin position="90"/>
        <end position="112"/>
    </location>
</feature>
<dbReference type="GO" id="GO:0015740">
    <property type="term" value="P:C4-dicarboxylate transport"/>
    <property type="evidence" value="ECO:0007669"/>
    <property type="project" value="TreeGrafter"/>
</dbReference>
<evidence type="ECO:0000256" key="6">
    <source>
        <dbReference type="ARBA" id="ARBA00022989"/>
    </source>
</evidence>
<evidence type="ECO:0000313" key="12">
    <source>
        <dbReference type="Proteomes" id="UP000198703"/>
    </source>
</evidence>
<evidence type="ECO:0000256" key="7">
    <source>
        <dbReference type="ARBA" id="ARBA00023136"/>
    </source>
</evidence>
<evidence type="ECO:0000256" key="1">
    <source>
        <dbReference type="ARBA" id="ARBA00004429"/>
    </source>
</evidence>
<keyword evidence="6 9" id="KW-1133">Transmembrane helix</keyword>
<evidence type="ECO:0000256" key="4">
    <source>
        <dbReference type="ARBA" id="ARBA00022519"/>
    </source>
</evidence>
<evidence type="ECO:0000256" key="2">
    <source>
        <dbReference type="ARBA" id="ARBA00022448"/>
    </source>
</evidence>
<dbReference type="EMBL" id="FNQM01000002">
    <property type="protein sequence ID" value="SDZ99890.1"/>
    <property type="molecule type" value="Genomic_DNA"/>
</dbReference>
<dbReference type="InterPro" id="IPR055348">
    <property type="entry name" value="DctQ"/>
</dbReference>
<dbReference type="GO" id="GO:0022857">
    <property type="term" value="F:transmembrane transporter activity"/>
    <property type="evidence" value="ECO:0007669"/>
    <property type="project" value="UniProtKB-UniRule"/>
</dbReference>
<gene>
    <name evidence="11" type="ORF">SAMN05444370_102465</name>
</gene>
<evidence type="ECO:0000256" key="5">
    <source>
        <dbReference type="ARBA" id="ARBA00022692"/>
    </source>
</evidence>
<dbReference type="PANTHER" id="PTHR35011">
    <property type="entry name" value="2,3-DIKETO-L-GULONATE TRAP TRANSPORTER SMALL PERMEASE PROTEIN YIAM"/>
    <property type="match status" value="1"/>
</dbReference>
<feature type="transmembrane region" description="Helical" evidence="9">
    <location>
        <begin position="54"/>
        <end position="78"/>
    </location>
</feature>
<dbReference type="AlphaFoldDB" id="A0A1H3XKW0"/>
<dbReference type="PANTHER" id="PTHR35011:SF10">
    <property type="entry name" value="TRAP TRANSPORTER SMALL PERMEASE PROTEIN"/>
    <property type="match status" value="1"/>
</dbReference>
<comment type="subcellular location">
    <subcellularLocation>
        <location evidence="1 9">Cell inner membrane</location>
        <topology evidence="1 9">Multi-pass membrane protein</topology>
    </subcellularLocation>
</comment>
<keyword evidence="12" id="KW-1185">Reference proteome</keyword>
<keyword evidence="5 9" id="KW-0812">Transmembrane</keyword>
<dbReference type="STRING" id="89524.SAMN05444370_102465"/>
<evidence type="ECO:0000256" key="9">
    <source>
        <dbReference type="RuleBase" id="RU369079"/>
    </source>
</evidence>
<dbReference type="RefSeq" id="WP_093249621.1">
    <property type="nucleotide sequence ID" value="NZ_FNQM01000002.1"/>
</dbReference>
<keyword evidence="2 9" id="KW-0813">Transport</keyword>
<sequence length="170" mass="17692">MRLESLRARLDALSRLAALLGGLALSAAALFTVGAVVAAAFGAPVLGDSEVVELAAGVAVTCFMPVCQLAGGHIAVTAFTDRAPARVRRVLETVAAGLFAVVVLVLVWRMAQGGIDAYSRGRISMFLQAPQWWGYAAVAAPAALWAVCAVFVFVERLLGREPPPEEGMAA</sequence>
<organism evidence="11 12">
    <name type="scientific">Rubrimonas cliftonensis</name>
    <dbReference type="NCBI Taxonomy" id="89524"/>
    <lineage>
        <taxon>Bacteria</taxon>
        <taxon>Pseudomonadati</taxon>
        <taxon>Pseudomonadota</taxon>
        <taxon>Alphaproteobacteria</taxon>
        <taxon>Rhodobacterales</taxon>
        <taxon>Paracoccaceae</taxon>
        <taxon>Rubrimonas</taxon>
    </lineage>
</organism>
<dbReference type="Proteomes" id="UP000198703">
    <property type="component" value="Unassembled WGS sequence"/>
</dbReference>
<evidence type="ECO:0000256" key="3">
    <source>
        <dbReference type="ARBA" id="ARBA00022475"/>
    </source>
</evidence>
<comment type="subunit">
    <text evidence="9">The complex comprises the extracytoplasmic solute receptor protein and the two transmembrane proteins.</text>
</comment>
<dbReference type="InterPro" id="IPR007387">
    <property type="entry name" value="TRAP_DctQ"/>
</dbReference>
<name>A0A1H3XKW0_9RHOB</name>